<dbReference type="PANTHER" id="PTHR30582">
    <property type="entry name" value="L,D-TRANSPEPTIDASE"/>
    <property type="match status" value="1"/>
</dbReference>
<reference evidence="9" key="1">
    <citation type="submission" date="2019-03" db="EMBL/GenBank/DDBJ databases">
        <title>Weissella sp. 26KH-42 Genome sequencing.</title>
        <authorList>
            <person name="Heo J."/>
            <person name="Kim S.-J."/>
            <person name="Kim J.-S."/>
            <person name="Hong S.-B."/>
            <person name="Kwon S.-W."/>
        </authorList>
    </citation>
    <scope>NUCLEOTIDE SEQUENCE [LARGE SCALE GENOMIC DNA]</scope>
    <source>
        <strain evidence="9">26KH-42</strain>
    </source>
</reference>
<evidence type="ECO:0000313" key="9">
    <source>
        <dbReference type="Proteomes" id="UP000292886"/>
    </source>
</evidence>
<dbReference type="InterPro" id="IPR038063">
    <property type="entry name" value="Transpep_catalytic_dom"/>
</dbReference>
<dbReference type="EMBL" id="CP037940">
    <property type="protein sequence ID" value="QBO35916.1"/>
    <property type="molecule type" value="Genomic_DNA"/>
</dbReference>
<dbReference type="Gene3D" id="2.30.30.170">
    <property type="match status" value="1"/>
</dbReference>
<evidence type="ECO:0000313" key="8">
    <source>
        <dbReference type="EMBL" id="QBO35916.1"/>
    </source>
</evidence>
<feature type="active site" description="Nucleophile" evidence="6">
    <location>
        <position position="232"/>
    </location>
</feature>
<dbReference type="Pfam" id="PF03734">
    <property type="entry name" value="YkuD"/>
    <property type="match status" value="1"/>
</dbReference>
<dbReference type="AlphaFoldDB" id="A0A4P6YTB0"/>
<comment type="pathway">
    <text evidence="1 6">Cell wall biogenesis; peptidoglycan biosynthesis.</text>
</comment>
<evidence type="ECO:0000256" key="6">
    <source>
        <dbReference type="PROSITE-ProRule" id="PRU01373"/>
    </source>
</evidence>
<name>A0A4P6YTB0_9LACO</name>
<dbReference type="GO" id="GO:0018104">
    <property type="term" value="P:peptidoglycan-protein cross-linking"/>
    <property type="evidence" value="ECO:0007669"/>
    <property type="project" value="TreeGrafter"/>
</dbReference>
<keyword evidence="2" id="KW-0808">Transferase</keyword>
<dbReference type="UniPathway" id="UPA00219"/>
<evidence type="ECO:0000256" key="2">
    <source>
        <dbReference type="ARBA" id="ARBA00022679"/>
    </source>
</evidence>
<evidence type="ECO:0000256" key="3">
    <source>
        <dbReference type="ARBA" id="ARBA00022960"/>
    </source>
</evidence>
<keyword evidence="3 6" id="KW-0133">Cell shape</keyword>
<dbReference type="PANTHER" id="PTHR30582:SF2">
    <property type="entry name" value="L,D-TRANSPEPTIDASE YCIB-RELATED"/>
    <property type="match status" value="1"/>
</dbReference>
<dbReference type="GO" id="GO:0005576">
    <property type="term" value="C:extracellular region"/>
    <property type="evidence" value="ECO:0007669"/>
    <property type="project" value="TreeGrafter"/>
</dbReference>
<gene>
    <name evidence="8" type="ORF">EQG49_05300</name>
</gene>
<organism evidence="8 9">
    <name type="scientific">Periweissella cryptocerci</name>
    <dbReference type="NCBI Taxonomy" id="2506420"/>
    <lineage>
        <taxon>Bacteria</taxon>
        <taxon>Bacillati</taxon>
        <taxon>Bacillota</taxon>
        <taxon>Bacilli</taxon>
        <taxon>Lactobacillales</taxon>
        <taxon>Lactobacillaceae</taxon>
        <taxon>Periweissella</taxon>
    </lineage>
</organism>
<sequence>MKKRLLINLGLSLLCIIGVGLGLSTTITAKTTGDVPAVAKATGYRLVNQDAQVWTKPYIAGLDNVKSENTKQIQGYMIRLTEQVKINGTKYYLGVFPGSGKSAGWIKATDLKTPQYFWTKATGGKYINVKKTKNLNVEVSLKKQRVYLKSGHKVVYTMMASTGKKTSKTPKGHYTLHSGGKWFWSAAYGGAKYWREFAAGGYYFHTIDTVSPNGKYSVVNGNKLGQAVSHGCVRLSIADAKWFYKNMPNGVKVYVH</sequence>
<dbReference type="InterPro" id="IPR038200">
    <property type="entry name" value="GW_dom_sf"/>
</dbReference>
<feature type="active site" description="Proton donor/acceptor" evidence="6">
    <location>
        <position position="205"/>
    </location>
</feature>
<evidence type="ECO:0000259" key="7">
    <source>
        <dbReference type="PROSITE" id="PS52029"/>
    </source>
</evidence>
<accession>A0A4P6YTB0</accession>
<evidence type="ECO:0000256" key="5">
    <source>
        <dbReference type="ARBA" id="ARBA00023316"/>
    </source>
</evidence>
<dbReference type="GO" id="GO:0071972">
    <property type="term" value="F:peptidoglycan L,D-transpeptidase activity"/>
    <property type="evidence" value="ECO:0007669"/>
    <property type="project" value="TreeGrafter"/>
</dbReference>
<protein>
    <submittedName>
        <fullName evidence="8">Murein L,D-transpeptidase</fullName>
    </submittedName>
</protein>
<dbReference type="Gene3D" id="2.40.440.10">
    <property type="entry name" value="L,D-transpeptidase catalytic domain-like"/>
    <property type="match status" value="1"/>
</dbReference>
<feature type="domain" description="L,D-TPase catalytic" evidence="7">
    <location>
        <begin position="135"/>
        <end position="256"/>
    </location>
</feature>
<evidence type="ECO:0000256" key="1">
    <source>
        <dbReference type="ARBA" id="ARBA00004752"/>
    </source>
</evidence>
<dbReference type="PROSITE" id="PS52029">
    <property type="entry name" value="LD_TPASE"/>
    <property type="match status" value="1"/>
</dbReference>
<dbReference type="InterPro" id="IPR050979">
    <property type="entry name" value="LD-transpeptidase"/>
</dbReference>
<dbReference type="Proteomes" id="UP000292886">
    <property type="component" value="Chromosome"/>
</dbReference>
<proteinExistence type="predicted"/>
<evidence type="ECO:0000256" key="4">
    <source>
        <dbReference type="ARBA" id="ARBA00022984"/>
    </source>
</evidence>
<dbReference type="KEGG" id="wei:EQG49_05300"/>
<dbReference type="GO" id="GO:0071555">
    <property type="term" value="P:cell wall organization"/>
    <property type="evidence" value="ECO:0007669"/>
    <property type="project" value="UniProtKB-UniRule"/>
</dbReference>
<keyword evidence="9" id="KW-1185">Reference proteome</keyword>
<dbReference type="GO" id="GO:0016740">
    <property type="term" value="F:transferase activity"/>
    <property type="evidence" value="ECO:0007669"/>
    <property type="project" value="UniProtKB-KW"/>
</dbReference>
<dbReference type="CDD" id="cd16913">
    <property type="entry name" value="YkuD_like"/>
    <property type="match status" value="1"/>
</dbReference>
<dbReference type="GO" id="GO:0008360">
    <property type="term" value="P:regulation of cell shape"/>
    <property type="evidence" value="ECO:0007669"/>
    <property type="project" value="UniProtKB-UniRule"/>
</dbReference>
<dbReference type="OrthoDB" id="177750at2"/>
<dbReference type="RefSeq" id="WP_133362995.1">
    <property type="nucleotide sequence ID" value="NZ_CP037940.1"/>
</dbReference>
<keyword evidence="4 6" id="KW-0573">Peptidoglycan synthesis</keyword>
<dbReference type="InterPro" id="IPR005490">
    <property type="entry name" value="LD_TPept_cat_dom"/>
</dbReference>
<keyword evidence="5 6" id="KW-0961">Cell wall biogenesis/degradation</keyword>
<dbReference type="SUPFAM" id="SSF141523">
    <property type="entry name" value="L,D-transpeptidase catalytic domain-like"/>
    <property type="match status" value="1"/>
</dbReference>